<dbReference type="RefSeq" id="WP_087458394.1">
    <property type="nucleotide sequence ID" value="NZ_CP021434.1"/>
</dbReference>
<dbReference type="GO" id="GO:0051287">
    <property type="term" value="F:NAD binding"/>
    <property type="evidence" value="ECO:0007669"/>
    <property type="project" value="InterPro"/>
</dbReference>
<dbReference type="GO" id="GO:0016618">
    <property type="term" value="F:hydroxypyruvate reductase [NAD(P)H] activity"/>
    <property type="evidence" value="ECO:0007669"/>
    <property type="project" value="TreeGrafter"/>
</dbReference>
<dbReference type="Gene3D" id="3.40.50.720">
    <property type="entry name" value="NAD(P)-binding Rossmann-like Domain"/>
    <property type="match status" value="2"/>
</dbReference>
<evidence type="ECO:0000313" key="7">
    <source>
        <dbReference type="EMBL" id="ARU63048.1"/>
    </source>
</evidence>
<dbReference type="Proteomes" id="UP000195437">
    <property type="component" value="Chromosome"/>
</dbReference>
<accession>A0A1Y0IR27</accession>
<dbReference type="AlphaFoldDB" id="A0A1Y0IR27"/>
<dbReference type="OrthoDB" id="9805416at2"/>
<dbReference type="InterPro" id="IPR036291">
    <property type="entry name" value="NAD(P)-bd_dom_sf"/>
</dbReference>
<dbReference type="KEGG" id="tum:CBW65_20265"/>
<evidence type="ECO:0000256" key="2">
    <source>
        <dbReference type="ARBA" id="ARBA00023002"/>
    </source>
</evidence>
<keyword evidence="2 4" id="KW-0560">Oxidoreductase</keyword>
<proteinExistence type="inferred from homology"/>
<dbReference type="InterPro" id="IPR006139">
    <property type="entry name" value="D-isomer_2_OHA_DH_cat_dom"/>
</dbReference>
<evidence type="ECO:0000259" key="5">
    <source>
        <dbReference type="Pfam" id="PF00389"/>
    </source>
</evidence>
<dbReference type="EMBL" id="CP021434">
    <property type="protein sequence ID" value="ARU63048.1"/>
    <property type="molecule type" value="Genomic_DNA"/>
</dbReference>
<comment type="similarity">
    <text evidence="1 4">Belongs to the D-isomer specific 2-hydroxyacid dehydrogenase family.</text>
</comment>
<reference evidence="8" key="1">
    <citation type="submission" date="2017-05" db="EMBL/GenBank/DDBJ databases">
        <authorList>
            <person name="Sung H."/>
        </authorList>
    </citation>
    <scope>NUCLEOTIDE SEQUENCE [LARGE SCALE GENOMIC DNA]</scope>
    <source>
        <strain evidence="8">AR23208</strain>
    </source>
</reference>
<feature type="domain" description="D-isomer specific 2-hydroxyacid dehydrogenase NAD-binding" evidence="6">
    <location>
        <begin position="113"/>
        <end position="290"/>
    </location>
</feature>
<protein>
    <submittedName>
        <fullName evidence="7">D-glycerate dehydrogenase</fullName>
    </submittedName>
</protein>
<dbReference type="SUPFAM" id="SSF51735">
    <property type="entry name" value="NAD(P)-binding Rossmann-fold domains"/>
    <property type="match status" value="1"/>
</dbReference>
<evidence type="ECO:0000256" key="4">
    <source>
        <dbReference type="RuleBase" id="RU003719"/>
    </source>
</evidence>
<dbReference type="InterPro" id="IPR050223">
    <property type="entry name" value="D-isomer_2-hydroxyacid_DH"/>
</dbReference>
<name>A0A1Y0IR27_9BACL</name>
<evidence type="ECO:0000259" key="6">
    <source>
        <dbReference type="Pfam" id="PF02826"/>
    </source>
</evidence>
<keyword evidence="8" id="KW-1185">Reference proteome</keyword>
<dbReference type="FunFam" id="3.40.50.720:FF:000203">
    <property type="entry name" value="D-3-phosphoglycerate dehydrogenase (SerA)"/>
    <property type="match status" value="1"/>
</dbReference>
<dbReference type="PROSITE" id="PS00065">
    <property type="entry name" value="D_2_HYDROXYACID_DH_1"/>
    <property type="match status" value="1"/>
</dbReference>
<dbReference type="PROSITE" id="PS00671">
    <property type="entry name" value="D_2_HYDROXYACID_DH_3"/>
    <property type="match status" value="1"/>
</dbReference>
<dbReference type="PANTHER" id="PTHR10996:SF257">
    <property type="entry name" value="GLYOXYLATE REDUCTASE 1"/>
    <property type="match status" value="1"/>
</dbReference>
<keyword evidence="3" id="KW-0520">NAD</keyword>
<organism evidence="7 8">
    <name type="scientific">Tumebacillus avium</name>
    <dbReference type="NCBI Taxonomy" id="1903704"/>
    <lineage>
        <taxon>Bacteria</taxon>
        <taxon>Bacillati</taxon>
        <taxon>Bacillota</taxon>
        <taxon>Bacilli</taxon>
        <taxon>Bacillales</taxon>
        <taxon>Alicyclobacillaceae</taxon>
        <taxon>Tumebacillus</taxon>
    </lineage>
</organism>
<dbReference type="Pfam" id="PF00389">
    <property type="entry name" value="2-Hacid_dh"/>
    <property type="match status" value="1"/>
</dbReference>
<dbReference type="CDD" id="cd05301">
    <property type="entry name" value="GDH"/>
    <property type="match status" value="1"/>
</dbReference>
<dbReference type="InterPro" id="IPR029752">
    <property type="entry name" value="D-isomer_DH_CS1"/>
</dbReference>
<sequence>MTPSAKPRVLVTRALPEAGMARLFEHCDVTVFSNERQPTPEELHTLLHQHDALLCTLVDKIDRPLLEAARPKVVSNYAVGYDNIDIAAATELGIPVTNTPGVLTNATAEIAWALLMAVTRRIVEADLYVRDGKWTGWSPLMLLGTELAGKTLGIIGCGRIGLAVAKRAKAFEMNTLYYNRRRLDEATEREYGLTYAGLDALLAEADVISLHMPYSSESHHMINRDTFRAMKKTAFLINTARGSVVDEAALVEALRTGEIAGAGLDVFEAEPAVHPGLLTLPNVVLAPHLGSATLETRTKMAEIAVQNVLNVLKGELPVSLVNPDVWPMR</sequence>
<dbReference type="PANTHER" id="PTHR10996">
    <property type="entry name" value="2-HYDROXYACID DEHYDROGENASE-RELATED"/>
    <property type="match status" value="1"/>
</dbReference>
<dbReference type="GO" id="GO:0030267">
    <property type="term" value="F:glyoxylate reductase (NADPH) activity"/>
    <property type="evidence" value="ECO:0007669"/>
    <property type="project" value="TreeGrafter"/>
</dbReference>
<dbReference type="PROSITE" id="PS00670">
    <property type="entry name" value="D_2_HYDROXYACID_DH_2"/>
    <property type="match status" value="1"/>
</dbReference>
<evidence type="ECO:0000313" key="8">
    <source>
        <dbReference type="Proteomes" id="UP000195437"/>
    </source>
</evidence>
<evidence type="ECO:0000256" key="3">
    <source>
        <dbReference type="ARBA" id="ARBA00023027"/>
    </source>
</evidence>
<dbReference type="GO" id="GO:0005829">
    <property type="term" value="C:cytosol"/>
    <property type="evidence" value="ECO:0007669"/>
    <property type="project" value="TreeGrafter"/>
</dbReference>
<evidence type="ECO:0000256" key="1">
    <source>
        <dbReference type="ARBA" id="ARBA00005854"/>
    </source>
</evidence>
<feature type="domain" description="D-isomer specific 2-hydroxyacid dehydrogenase catalytic" evidence="5">
    <location>
        <begin position="9"/>
        <end position="322"/>
    </location>
</feature>
<dbReference type="Pfam" id="PF02826">
    <property type="entry name" value="2-Hacid_dh_C"/>
    <property type="match status" value="1"/>
</dbReference>
<dbReference type="InterPro" id="IPR029753">
    <property type="entry name" value="D-isomer_DH_CS"/>
</dbReference>
<gene>
    <name evidence="7" type="ORF">CBW65_20265</name>
</gene>
<dbReference type="SUPFAM" id="SSF52283">
    <property type="entry name" value="Formate/glycerate dehydrogenase catalytic domain-like"/>
    <property type="match status" value="1"/>
</dbReference>
<dbReference type="InterPro" id="IPR006140">
    <property type="entry name" value="D-isomer_DH_NAD-bd"/>
</dbReference>